<dbReference type="EMBL" id="GG745328">
    <property type="protein sequence ID" value="KNE54576.1"/>
    <property type="molecule type" value="Genomic_DNA"/>
</dbReference>
<dbReference type="eggNOG" id="ENOG502RUC0">
    <property type="taxonomic scope" value="Eukaryota"/>
</dbReference>
<feature type="coiled-coil region" evidence="1">
    <location>
        <begin position="1917"/>
        <end position="1951"/>
    </location>
</feature>
<feature type="region of interest" description="Disordered" evidence="2">
    <location>
        <begin position="1"/>
        <end position="24"/>
    </location>
</feature>
<dbReference type="OMA" id="YECAILR"/>
<protein>
    <recommendedName>
        <fullName evidence="5">DUF4549 domain-containing protein</fullName>
    </recommendedName>
</protein>
<accession>A0A0L0RX00</accession>
<name>A0A0L0RX00_ALLM3</name>
<dbReference type="VEuPathDB" id="FungiDB:AMAG_00543"/>
<dbReference type="PANTHER" id="PTHR33331">
    <property type="entry name" value="COILED-COIL DOMAIN-CONTAINING PROTEIN 162"/>
    <property type="match status" value="1"/>
</dbReference>
<feature type="region of interest" description="Disordered" evidence="2">
    <location>
        <begin position="1953"/>
        <end position="1979"/>
    </location>
</feature>
<dbReference type="Proteomes" id="UP000054350">
    <property type="component" value="Unassembled WGS sequence"/>
</dbReference>
<evidence type="ECO:0008006" key="5">
    <source>
        <dbReference type="Google" id="ProtNLM"/>
    </source>
</evidence>
<dbReference type="OrthoDB" id="76966at2759"/>
<evidence type="ECO:0000256" key="2">
    <source>
        <dbReference type="SAM" id="MobiDB-lite"/>
    </source>
</evidence>
<feature type="compositionally biased region" description="Polar residues" evidence="2">
    <location>
        <begin position="1"/>
        <end position="17"/>
    </location>
</feature>
<feature type="coiled-coil region" evidence="1">
    <location>
        <begin position="1778"/>
        <end position="1805"/>
    </location>
</feature>
<keyword evidence="4" id="KW-1185">Reference proteome</keyword>
<organism evidence="3 4">
    <name type="scientific">Allomyces macrogynus (strain ATCC 38327)</name>
    <name type="common">Allomyces javanicus var. macrogynus</name>
    <dbReference type="NCBI Taxonomy" id="578462"/>
    <lineage>
        <taxon>Eukaryota</taxon>
        <taxon>Fungi</taxon>
        <taxon>Fungi incertae sedis</taxon>
        <taxon>Blastocladiomycota</taxon>
        <taxon>Blastocladiomycetes</taxon>
        <taxon>Blastocladiales</taxon>
        <taxon>Blastocladiaceae</taxon>
        <taxon>Allomyces</taxon>
    </lineage>
</organism>
<reference evidence="4" key="2">
    <citation type="submission" date="2009-11" db="EMBL/GenBank/DDBJ databases">
        <title>The Genome Sequence of Allomyces macrogynus strain ATCC 38327.</title>
        <authorList>
            <consortium name="The Broad Institute Genome Sequencing Platform"/>
            <person name="Russ C."/>
            <person name="Cuomo C."/>
            <person name="Shea T."/>
            <person name="Young S.K."/>
            <person name="Zeng Q."/>
            <person name="Koehrsen M."/>
            <person name="Haas B."/>
            <person name="Borodovsky M."/>
            <person name="Guigo R."/>
            <person name="Alvarado L."/>
            <person name="Berlin A."/>
            <person name="Borenstein D."/>
            <person name="Chen Z."/>
            <person name="Engels R."/>
            <person name="Freedman E."/>
            <person name="Gellesch M."/>
            <person name="Goldberg J."/>
            <person name="Griggs A."/>
            <person name="Gujja S."/>
            <person name="Heiman D."/>
            <person name="Hepburn T."/>
            <person name="Howarth C."/>
            <person name="Jen D."/>
            <person name="Larson L."/>
            <person name="Lewis B."/>
            <person name="Mehta T."/>
            <person name="Park D."/>
            <person name="Pearson M."/>
            <person name="Roberts A."/>
            <person name="Saif S."/>
            <person name="Shenoy N."/>
            <person name="Sisk P."/>
            <person name="Stolte C."/>
            <person name="Sykes S."/>
            <person name="Walk T."/>
            <person name="White J."/>
            <person name="Yandava C."/>
            <person name="Burger G."/>
            <person name="Gray M.W."/>
            <person name="Holland P.W.H."/>
            <person name="King N."/>
            <person name="Lang F.B.F."/>
            <person name="Roger A.J."/>
            <person name="Ruiz-Trillo I."/>
            <person name="Lander E."/>
            <person name="Nusbaum C."/>
        </authorList>
    </citation>
    <scope>NUCLEOTIDE SEQUENCE [LARGE SCALE GENOMIC DNA]</scope>
    <source>
        <strain evidence="4">ATCC 38327</strain>
    </source>
</reference>
<evidence type="ECO:0000313" key="4">
    <source>
        <dbReference type="Proteomes" id="UP000054350"/>
    </source>
</evidence>
<evidence type="ECO:0000313" key="3">
    <source>
        <dbReference type="EMBL" id="KNE54576.1"/>
    </source>
</evidence>
<evidence type="ECO:0000256" key="1">
    <source>
        <dbReference type="SAM" id="Coils"/>
    </source>
</evidence>
<sequence length="2036" mass="233843">MESASQRSGNAQSSSTQELDRLDDLGSIDKEIERMRRDLDHLYSMRIKEASVKGDHRKFRPAIVQKVAALNHFKELRDAKLEEVCTISAPSRLPMGADRMKREIEHVGQISKQFSDAELVPTLVTFYRDRILQLTEKRNMLLDRFRKITIDEAVFSKFRPAILQRSEEITSDLIDAAERYDRLHAHQEAVLRVKNKKDKEHEPPCVKLDDLRYYVKWLAENQRNRADFDVFFSRIKHLTSTDLEPLATVVQEELERSLPLRTSLPRKNPKSSDFIHDFEALASWFSISTPIDAEDGRSFAYAVDKLFQQTFTTHRVTAPTVEMVPPATQPADNPLNPMDSEENVRVPTVDAAPLKVTKTLWVEDAKRLFGVVRDNEATTQKHERTDFQIRYEHDVLASDDPQVAKDHLLMTLKYYTDEALLNRERDAADEDVAAPVRSTGSPSPPPSTTLLGMLFPHSEGGNVLMGAKRQKLFDALTVNEDAPPKDVADILPTRSPEDAAFIFLPHEIHAFLQLRFLKMRELRMTLFRQLNFFRSIERRLVADFPSTGLVDSAHVDPILFDVGSPLKDSKEILRKRQFDPVFDIEQHVWDKSRAEDHRVVRNKFIYVSNDEGLNIVYDATYSDLAQLEKKLLRIATSVIIRTSKDSDRDEFYLKHARARVHDRKEFMDTTFTNPELDRQQILHDLYESEVQLNERKCMLVNILMEMYDHTSWRNHRQQLGQQIVATMAAPRVLDSADECMLRAVHYQIRALEAQELLYLGVFNAAATRGGMSDYGAFNFYHGGAHPTHITRFVGGLDDIVHLPSHVRAMVRDLEVTIPPSDSIPASLLEYAVWQYLFDQWQQLDAAHFQKPPVPHPLLFHSDFATRADTLGQILDHEYQKTSGSLESLVHPVLGSVMAPTPLNDPAFRDNGVLYCIRYAICLLTYHHLMLQWLETHYLRERVAEQVDVLGVTPTTFFPIIGSLPFDVSLSDSARQIEYSDDEEPDQRSYKKKNDASFFPTPLAISEFDENWSHISMEDFSSLHEWCTRGPRVLAEALRVRHISAVLSLKFQTIDKYVHLAICETNYATFNRVDEILKKRSAGTVYSGDFTSTGFAPGPFKRQIRRLMMADYQTDLQKAFPNGVVGDTTEIKARLINTYMVHMIPLLHQQLSRIQVLKLARLSQGQLLGRPGNRAALLNSKSELEAAARDDTVDTIVDIDHGKFLRLWTAPQPLEMLSLQHRIKFTDLELASPGLPCVFSRLYQVYSLLAETMRLAHVLGDALNERGTETARQLMLAMKKEILNFGSPVHIDKLISYLSMRWSVQRLRLLAGTFAASHCLLTAPTLQPTMANFFSVYHYSQRLAMYGLPTGREAPCAPIPEFRLRSSAVDDLSITDRKLCTEKFNEIEAVLEDIYHASNLESLAVETALGSQIEYLRNLLRLHQLRFELLSATANRKPLHHAQVETYLSVYKTHINAHAYREFLAHQRRKGSHIEDVTATRAAQMEFEKCQVSALKHHLLILYSRAVMRAMRRLFDLLVDERTEALFANHSSMQIPRAYLVHDLPAELTDHDYLAKSALFEEFHHDLFQNSMKSTAPLLQFAREKSKALVHDDRSSTIEIDTNTHFVIRRELLAESLVTFSSKFFAWNQQKFREMDEFYSQLSTVSLDLLARQRALIEAYAVEQSMVASSYERDVRLGAAIKASDIFLQLSTLGEELNELKKARRHDEKLIRARVRQGYEDLVAELSSQIHMLKARFNEFRISSIEEMVAALNEVKREDLLAFVHREFHPEAVRVGKTMIALQDEIDELRDDNAELKQVMSKLKSMYTLKDRTSKSAYAKKMASLVEDKRLAEERLWESYRDSEAREKVLRRNLIKCQKDLVSLQTQHEVLRRTFKEEQMQKTLLQKTLSMHVNENKTAMEMASLRKVETFEFTRFEFERLLDENSVLHDEIAGLKQEVARLQNALQAREWRTATKQRLRMSPSRPSSPSPRTPVSPLPVPEVRHEIVVQTHRIPSASPSPVKRPMTAKREQIVVPAIRMPSRPRTAVGPLKSPSKP</sequence>
<feature type="compositionally biased region" description="Pro residues" evidence="2">
    <location>
        <begin position="1965"/>
        <end position="1979"/>
    </location>
</feature>
<gene>
    <name evidence="3" type="ORF">AMAG_00543</name>
</gene>
<dbReference type="InterPro" id="IPR040401">
    <property type="entry name" value="CCDC162"/>
</dbReference>
<reference evidence="3 4" key="1">
    <citation type="submission" date="2009-11" db="EMBL/GenBank/DDBJ databases">
        <title>Annotation of Allomyces macrogynus ATCC 38327.</title>
        <authorList>
            <consortium name="The Broad Institute Genome Sequencing Platform"/>
            <person name="Russ C."/>
            <person name="Cuomo C."/>
            <person name="Burger G."/>
            <person name="Gray M.W."/>
            <person name="Holland P.W.H."/>
            <person name="King N."/>
            <person name="Lang F.B.F."/>
            <person name="Roger A.J."/>
            <person name="Ruiz-Trillo I."/>
            <person name="Young S.K."/>
            <person name="Zeng Q."/>
            <person name="Gargeya S."/>
            <person name="Fitzgerald M."/>
            <person name="Haas B."/>
            <person name="Abouelleil A."/>
            <person name="Alvarado L."/>
            <person name="Arachchi H.M."/>
            <person name="Berlin A."/>
            <person name="Chapman S.B."/>
            <person name="Gearin G."/>
            <person name="Goldberg J."/>
            <person name="Griggs A."/>
            <person name="Gujja S."/>
            <person name="Hansen M."/>
            <person name="Heiman D."/>
            <person name="Howarth C."/>
            <person name="Larimer J."/>
            <person name="Lui A."/>
            <person name="MacDonald P.J.P."/>
            <person name="McCowen C."/>
            <person name="Montmayeur A."/>
            <person name="Murphy C."/>
            <person name="Neiman D."/>
            <person name="Pearson M."/>
            <person name="Priest M."/>
            <person name="Roberts A."/>
            <person name="Saif S."/>
            <person name="Shea T."/>
            <person name="Sisk P."/>
            <person name="Stolte C."/>
            <person name="Sykes S."/>
            <person name="Wortman J."/>
            <person name="Nusbaum C."/>
            <person name="Birren B."/>
        </authorList>
    </citation>
    <scope>NUCLEOTIDE SEQUENCE [LARGE SCALE GENOMIC DNA]</scope>
    <source>
        <strain evidence="3 4">ATCC 38327</strain>
    </source>
</reference>
<feature type="region of interest" description="Disordered" evidence="2">
    <location>
        <begin position="2016"/>
        <end position="2036"/>
    </location>
</feature>
<proteinExistence type="predicted"/>
<dbReference type="PANTHER" id="PTHR33331:SF13">
    <property type="entry name" value="COILED-COIL DOMAIN CONTAINING 162"/>
    <property type="match status" value="1"/>
</dbReference>
<keyword evidence="1" id="KW-0175">Coiled coil</keyword>